<dbReference type="AlphaFoldDB" id="A0AAV9FAF8"/>
<evidence type="ECO:0000256" key="1">
    <source>
        <dbReference type="SAM" id="MobiDB-lite"/>
    </source>
</evidence>
<dbReference type="Proteomes" id="UP001180020">
    <property type="component" value="Unassembled WGS sequence"/>
</dbReference>
<protein>
    <submittedName>
        <fullName evidence="3">Uncharacterized protein</fullName>
    </submittedName>
</protein>
<feature type="signal peptide" evidence="2">
    <location>
        <begin position="1"/>
        <end position="24"/>
    </location>
</feature>
<organism evidence="3 4">
    <name type="scientific">Acorus calamus</name>
    <name type="common">Sweet flag</name>
    <dbReference type="NCBI Taxonomy" id="4465"/>
    <lineage>
        <taxon>Eukaryota</taxon>
        <taxon>Viridiplantae</taxon>
        <taxon>Streptophyta</taxon>
        <taxon>Embryophyta</taxon>
        <taxon>Tracheophyta</taxon>
        <taxon>Spermatophyta</taxon>
        <taxon>Magnoliopsida</taxon>
        <taxon>Liliopsida</taxon>
        <taxon>Acoraceae</taxon>
        <taxon>Acorus</taxon>
    </lineage>
</organism>
<keyword evidence="4" id="KW-1185">Reference proteome</keyword>
<accession>A0AAV9FAF8</accession>
<comment type="caution">
    <text evidence="3">The sequence shown here is derived from an EMBL/GenBank/DDBJ whole genome shotgun (WGS) entry which is preliminary data.</text>
</comment>
<gene>
    <name evidence="3" type="ORF">QJS10_CPA03g01773</name>
</gene>
<feature type="chain" id="PRO_5043541323" evidence="2">
    <location>
        <begin position="25"/>
        <end position="117"/>
    </location>
</feature>
<reference evidence="3" key="1">
    <citation type="journal article" date="2023" name="Nat. Commun.">
        <title>Diploid and tetraploid genomes of Acorus and the evolution of monocots.</title>
        <authorList>
            <person name="Ma L."/>
            <person name="Liu K.W."/>
            <person name="Li Z."/>
            <person name="Hsiao Y.Y."/>
            <person name="Qi Y."/>
            <person name="Fu T."/>
            <person name="Tang G.D."/>
            <person name="Zhang D."/>
            <person name="Sun W.H."/>
            <person name="Liu D.K."/>
            <person name="Li Y."/>
            <person name="Chen G.Z."/>
            <person name="Liu X.D."/>
            <person name="Liao X.Y."/>
            <person name="Jiang Y.T."/>
            <person name="Yu X."/>
            <person name="Hao Y."/>
            <person name="Huang J."/>
            <person name="Zhao X.W."/>
            <person name="Ke S."/>
            <person name="Chen Y.Y."/>
            <person name="Wu W.L."/>
            <person name="Hsu J.L."/>
            <person name="Lin Y.F."/>
            <person name="Huang M.D."/>
            <person name="Li C.Y."/>
            <person name="Huang L."/>
            <person name="Wang Z.W."/>
            <person name="Zhao X."/>
            <person name="Zhong W.Y."/>
            <person name="Peng D.H."/>
            <person name="Ahmad S."/>
            <person name="Lan S."/>
            <person name="Zhang J.S."/>
            <person name="Tsai W.C."/>
            <person name="Van de Peer Y."/>
            <person name="Liu Z.J."/>
        </authorList>
    </citation>
    <scope>NUCLEOTIDE SEQUENCE</scope>
    <source>
        <strain evidence="3">CP</strain>
    </source>
</reference>
<dbReference type="EMBL" id="JAUJYO010000003">
    <property type="protein sequence ID" value="KAK1322456.1"/>
    <property type="molecule type" value="Genomic_DNA"/>
</dbReference>
<evidence type="ECO:0000256" key="2">
    <source>
        <dbReference type="SAM" id="SignalP"/>
    </source>
</evidence>
<evidence type="ECO:0000313" key="3">
    <source>
        <dbReference type="EMBL" id="KAK1322456.1"/>
    </source>
</evidence>
<reference evidence="3" key="2">
    <citation type="submission" date="2023-06" db="EMBL/GenBank/DDBJ databases">
        <authorList>
            <person name="Ma L."/>
            <person name="Liu K.-W."/>
            <person name="Li Z."/>
            <person name="Hsiao Y.-Y."/>
            <person name="Qi Y."/>
            <person name="Fu T."/>
            <person name="Tang G."/>
            <person name="Zhang D."/>
            <person name="Sun W.-H."/>
            <person name="Liu D.-K."/>
            <person name="Li Y."/>
            <person name="Chen G.-Z."/>
            <person name="Liu X.-D."/>
            <person name="Liao X.-Y."/>
            <person name="Jiang Y.-T."/>
            <person name="Yu X."/>
            <person name="Hao Y."/>
            <person name="Huang J."/>
            <person name="Zhao X.-W."/>
            <person name="Ke S."/>
            <person name="Chen Y.-Y."/>
            <person name="Wu W.-L."/>
            <person name="Hsu J.-L."/>
            <person name="Lin Y.-F."/>
            <person name="Huang M.-D."/>
            <person name="Li C.-Y."/>
            <person name="Huang L."/>
            <person name="Wang Z.-W."/>
            <person name="Zhao X."/>
            <person name="Zhong W.-Y."/>
            <person name="Peng D.-H."/>
            <person name="Ahmad S."/>
            <person name="Lan S."/>
            <person name="Zhang J.-S."/>
            <person name="Tsai W.-C."/>
            <person name="Van De Peer Y."/>
            <person name="Liu Z.-J."/>
        </authorList>
    </citation>
    <scope>NUCLEOTIDE SEQUENCE</scope>
    <source>
        <strain evidence="3">CP</strain>
        <tissue evidence="3">Leaves</tissue>
    </source>
</reference>
<keyword evidence="2" id="KW-0732">Signal</keyword>
<feature type="compositionally biased region" description="Low complexity" evidence="1">
    <location>
        <begin position="31"/>
        <end position="45"/>
    </location>
</feature>
<evidence type="ECO:0000313" key="4">
    <source>
        <dbReference type="Proteomes" id="UP001180020"/>
    </source>
</evidence>
<proteinExistence type="predicted"/>
<feature type="region of interest" description="Disordered" evidence="1">
    <location>
        <begin position="25"/>
        <end position="45"/>
    </location>
</feature>
<sequence length="117" mass="12924">MEQEEEKLHLALCLLMLVQGGTAAASTTNHRLSSPRRPQGQPPQALRCLDDHAVHFDNGSASKLLPVQANPQREQALPLRWRGWNDDASLLKMERSSATVVIVSACRLLRTPSSFAK</sequence>
<name>A0AAV9FAF8_ACOCL</name>